<evidence type="ECO:0000313" key="1">
    <source>
        <dbReference type="EMBL" id="CAG8464285.1"/>
    </source>
</evidence>
<accession>A0ACA9KD97</accession>
<name>A0ACA9KD97_9GLOM</name>
<dbReference type="Proteomes" id="UP000789525">
    <property type="component" value="Unassembled WGS sequence"/>
</dbReference>
<comment type="caution">
    <text evidence="1">The sequence shown here is derived from an EMBL/GenBank/DDBJ whole genome shotgun (WGS) entry which is preliminary data.</text>
</comment>
<organism evidence="1 2">
    <name type="scientific">Acaulospora colombiana</name>
    <dbReference type="NCBI Taxonomy" id="27376"/>
    <lineage>
        <taxon>Eukaryota</taxon>
        <taxon>Fungi</taxon>
        <taxon>Fungi incertae sedis</taxon>
        <taxon>Mucoromycota</taxon>
        <taxon>Glomeromycotina</taxon>
        <taxon>Glomeromycetes</taxon>
        <taxon>Diversisporales</taxon>
        <taxon>Acaulosporaceae</taxon>
        <taxon>Acaulospora</taxon>
    </lineage>
</organism>
<reference evidence="1" key="1">
    <citation type="submission" date="2021-06" db="EMBL/GenBank/DDBJ databases">
        <authorList>
            <person name="Kallberg Y."/>
            <person name="Tangrot J."/>
            <person name="Rosling A."/>
        </authorList>
    </citation>
    <scope>NUCLEOTIDE SEQUENCE</scope>
    <source>
        <strain evidence="1">CL356</strain>
    </source>
</reference>
<keyword evidence="2" id="KW-1185">Reference proteome</keyword>
<sequence length="321" mass="35765">MGNEERLVRPFLRVDRVVVGPPDAILGVTEAFKKDVHRMKMNLGVGAYRDDSGKPYVLNVVRKAEKKISEDKLNKEYLPITGLPSFTNEAAILAYGADSEPLKEGKIAITQTISGTGGLRIAGVLLNRFYPYDKRIYLPTPTWGNHNAIFKDSGLETAQYRYFNKSTKGLDFEGFIEDIKKAPSNSIIMLHACAHNPTGVDPTPEQWDEISKVIKKCGHFPLFDSAYQGFASGDTDRDAYAIRKFVADGHRIALTQSFAKNMGLYGERVGAFSIISESLKEKAAIESQLKLIIRPMYSNPPLNGARIVSYVLSDPELKKEW</sequence>
<proteinExistence type="predicted"/>
<protein>
    <submittedName>
        <fullName evidence="1">2883_t:CDS:1</fullName>
    </submittedName>
</protein>
<evidence type="ECO:0000313" key="2">
    <source>
        <dbReference type="Proteomes" id="UP000789525"/>
    </source>
</evidence>
<gene>
    <name evidence="1" type="ORF">ACOLOM_LOCUS1303</name>
</gene>
<dbReference type="EMBL" id="CAJVPT010001544">
    <property type="protein sequence ID" value="CAG8464285.1"/>
    <property type="molecule type" value="Genomic_DNA"/>
</dbReference>